<gene>
    <name evidence="1" type="ORF">UFOPK2162_00645</name>
</gene>
<reference evidence="1" key="1">
    <citation type="submission" date="2020-05" db="EMBL/GenBank/DDBJ databases">
        <authorList>
            <person name="Chiriac C."/>
            <person name="Salcher M."/>
            <person name="Ghai R."/>
            <person name="Kavagutti S V."/>
        </authorList>
    </citation>
    <scope>NUCLEOTIDE SEQUENCE</scope>
</reference>
<evidence type="ECO:0000313" key="1">
    <source>
        <dbReference type="EMBL" id="CAB4643747.1"/>
    </source>
</evidence>
<dbReference type="EMBL" id="CAEZVZ010000074">
    <property type="protein sequence ID" value="CAB4643747.1"/>
    <property type="molecule type" value="Genomic_DNA"/>
</dbReference>
<dbReference type="AlphaFoldDB" id="A0A6J6K1U1"/>
<organism evidence="1">
    <name type="scientific">freshwater metagenome</name>
    <dbReference type="NCBI Taxonomy" id="449393"/>
    <lineage>
        <taxon>unclassified sequences</taxon>
        <taxon>metagenomes</taxon>
        <taxon>ecological metagenomes</taxon>
    </lineage>
</organism>
<accession>A0A6J6K1U1</accession>
<proteinExistence type="predicted"/>
<sequence length="495" mass="53880">MYDYFYQPIPQGMFSPRETLVGFGTTAASYYGATTTKGPDNVWRTVFQPCSTQIPDYCIESVGWRRLGSEKWNLGVVTEWKPNSSDSILTSTTYTQLGETQYRDFFINPDTGLPRGGYVKVWNLPGASHGGGDNYTVSASIYYYKNENPSSLTQTFAVDIKPVKFDKSIHEGASAWPFGYGTTYNFPKDLEYQAKVRMGKFKDQVGGWFNGRILDPSISQDGNTFTLSGTPTRVLAARTGPISCENLKLSEAFAERCAKRDPGLNPSTVSTSILNSSIENALATSAIYPSGSFAFFEPLMKPIGFTSEWNAVTWGINGSGNCQMEPGKIALVSSNATLFSAFPPAWDSVEQTLAYQVGSLHLDQTGALHKGHFNLAVPKTFAKCLWGDNILNAKASVSVTNADGTNNVATSVLSQDDQMIYFKVAGFTFSTPKIKVKLDTPKVEPTPNAVATVTPSPIATIKPVPIQKTITCVKGKVTKKIKAVAPKCPAGYKKK</sequence>
<protein>
    <submittedName>
        <fullName evidence="1">Unannotated protein</fullName>
    </submittedName>
</protein>
<name>A0A6J6K1U1_9ZZZZ</name>